<gene>
    <name evidence="3" type="ORF">N136_03691</name>
</gene>
<dbReference type="CDD" id="cd05008">
    <property type="entry name" value="SIS_GlmS_GlmD_1"/>
    <property type="match status" value="1"/>
</dbReference>
<dbReference type="SUPFAM" id="SSF53697">
    <property type="entry name" value="SIS domain"/>
    <property type="match status" value="1"/>
</dbReference>
<dbReference type="HOGENOM" id="CLU_012520_4_0_11"/>
<keyword evidence="1" id="KW-0677">Repeat</keyword>
<dbReference type="PROSITE" id="PS51464">
    <property type="entry name" value="SIS"/>
    <property type="match status" value="1"/>
</dbReference>
<dbReference type="InterPro" id="IPR001347">
    <property type="entry name" value="SIS_dom"/>
</dbReference>
<dbReference type="EMBL" id="AWVQ01000556">
    <property type="protein sequence ID" value="ERK69977.1"/>
    <property type="molecule type" value="Genomic_DNA"/>
</dbReference>
<evidence type="ECO:0000313" key="3">
    <source>
        <dbReference type="EMBL" id="ERK69977.1"/>
    </source>
</evidence>
<proteinExistence type="predicted"/>
<sequence>MRSTATDPQEHLVTLTSSEIASQPDIWREALTTRADIATALLARPGESMLVLGCGTSAFVAESFAYLREGAGLGITDAAYASEPWTWRDYDAVLLLSRSGTTTEVLDALDVIPAGVRTIAVTGVADSPVAQRADDVLLLDFADEESVVQTRFPTTFLLLARHAVGQDVSALPDEAAAVLGRPLDVDLDGRTHFVYLGSGWTYGLAQEAALKIREAAQAWAESYPALDYRHGPLAVADERSLVWIIGPSEQSLVADIERTGATVRVSASDPLIELAQAQRLAVAVAERAGLNPDAPRHLTRSIVLG</sequence>
<protein>
    <submittedName>
        <fullName evidence="3">SIS domain protein</fullName>
    </submittedName>
</protein>
<evidence type="ECO:0000256" key="1">
    <source>
        <dbReference type="ARBA" id="ARBA00022737"/>
    </source>
</evidence>
<dbReference type="Pfam" id="PF01380">
    <property type="entry name" value="SIS"/>
    <property type="match status" value="1"/>
</dbReference>
<evidence type="ECO:0000313" key="4">
    <source>
        <dbReference type="Proteomes" id="UP000016605"/>
    </source>
</evidence>
<dbReference type="InterPro" id="IPR046348">
    <property type="entry name" value="SIS_dom_sf"/>
</dbReference>
<feature type="domain" description="SIS" evidence="2">
    <location>
        <begin position="37"/>
        <end position="174"/>
    </location>
</feature>
<comment type="caution">
    <text evidence="3">The sequence shown here is derived from an EMBL/GenBank/DDBJ whole genome shotgun (WGS) entry which is preliminary data.</text>
</comment>
<dbReference type="InterPro" id="IPR035490">
    <property type="entry name" value="GlmS/FrlB_SIS"/>
</dbReference>
<reference evidence="3 4" key="1">
    <citation type="submission" date="2013-08" db="EMBL/GenBank/DDBJ databases">
        <authorList>
            <person name="Weinstock G."/>
            <person name="Sodergren E."/>
            <person name="Wylie T."/>
            <person name="Fulton L."/>
            <person name="Fulton R."/>
            <person name="Fronick C."/>
            <person name="O'Laughlin M."/>
            <person name="Godfrey J."/>
            <person name="Miner T."/>
            <person name="Herter B."/>
            <person name="Appelbaum E."/>
            <person name="Cordes M."/>
            <person name="Lek S."/>
            <person name="Wollam A."/>
            <person name="Pepin K.H."/>
            <person name="Palsikar V.B."/>
            <person name="Mitreva M."/>
            <person name="Wilson R.K."/>
        </authorList>
    </citation>
    <scope>NUCLEOTIDE SEQUENCE [LARGE SCALE GENOMIC DNA]</scope>
    <source>
        <strain evidence="3 4">ATCC 14665</strain>
    </source>
</reference>
<evidence type="ECO:0000259" key="2">
    <source>
        <dbReference type="PROSITE" id="PS51464"/>
    </source>
</evidence>
<dbReference type="Gene3D" id="3.40.50.10490">
    <property type="entry name" value="Glucose-6-phosphate isomerase like protein, domain 1"/>
    <property type="match status" value="2"/>
</dbReference>
<dbReference type="PATRIC" id="fig|1358026.3.peg.3078"/>
<dbReference type="AlphaFoldDB" id="U2T5L2"/>
<dbReference type="GO" id="GO:1901135">
    <property type="term" value="P:carbohydrate derivative metabolic process"/>
    <property type="evidence" value="ECO:0007669"/>
    <property type="project" value="InterPro"/>
</dbReference>
<dbReference type="Proteomes" id="UP000016605">
    <property type="component" value="Unassembled WGS sequence"/>
</dbReference>
<dbReference type="CDD" id="cd05009">
    <property type="entry name" value="SIS_GlmS_GlmD_2"/>
    <property type="match status" value="1"/>
</dbReference>
<accession>U2T5L2</accession>
<dbReference type="PANTHER" id="PTHR10937">
    <property type="entry name" value="GLUCOSAMINE--FRUCTOSE-6-PHOSPHATE AMINOTRANSFERASE, ISOMERIZING"/>
    <property type="match status" value="1"/>
</dbReference>
<dbReference type="InterPro" id="IPR035466">
    <property type="entry name" value="GlmS/AgaS_SIS"/>
</dbReference>
<name>U2T5L2_LEIAQ</name>
<organism evidence="3 4">
    <name type="scientific">Leifsonia aquatica ATCC 14665</name>
    <dbReference type="NCBI Taxonomy" id="1358026"/>
    <lineage>
        <taxon>Bacteria</taxon>
        <taxon>Bacillati</taxon>
        <taxon>Actinomycetota</taxon>
        <taxon>Actinomycetes</taxon>
        <taxon>Micrococcales</taxon>
        <taxon>Microbacteriaceae</taxon>
        <taxon>Leifsonia</taxon>
    </lineage>
</organism>
<dbReference type="GO" id="GO:0097367">
    <property type="term" value="F:carbohydrate derivative binding"/>
    <property type="evidence" value="ECO:0007669"/>
    <property type="project" value="InterPro"/>
</dbReference>